<feature type="compositionally biased region" description="Low complexity" evidence="2">
    <location>
        <begin position="334"/>
        <end position="346"/>
    </location>
</feature>
<evidence type="ECO:0000256" key="1">
    <source>
        <dbReference type="ARBA" id="ARBA00023125"/>
    </source>
</evidence>
<feature type="region of interest" description="Disordered" evidence="2">
    <location>
        <begin position="328"/>
        <end position="366"/>
    </location>
</feature>
<evidence type="ECO:0000313" key="4">
    <source>
        <dbReference type="Proteomes" id="UP001501295"/>
    </source>
</evidence>
<dbReference type="Gene3D" id="1.10.150.130">
    <property type="match status" value="1"/>
</dbReference>
<protein>
    <recommendedName>
        <fullName evidence="5">Tyr recombinase domain-containing protein</fullName>
    </recommendedName>
</protein>
<evidence type="ECO:0000313" key="3">
    <source>
        <dbReference type="EMBL" id="GAA4682141.1"/>
    </source>
</evidence>
<gene>
    <name evidence="3" type="ORF">GCM10025780_29410</name>
</gene>
<organism evidence="3 4">
    <name type="scientific">Frondihabitans cladoniiphilus</name>
    <dbReference type="NCBI Taxonomy" id="715785"/>
    <lineage>
        <taxon>Bacteria</taxon>
        <taxon>Bacillati</taxon>
        <taxon>Actinomycetota</taxon>
        <taxon>Actinomycetes</taxon>
        <taxon>Micrococcales</taxon>
        <taxon>Microbacteriaceae</taxon>
        <taxon>Frondihabitans</taxon>
    </lineage>
</organism>
<comment type="caution">
    <text evidence="3">The sequence shown here is derived from an EMBL/GenBank/DDBJ whole genome shotgun (WGS) entry which is preliminary data.</text>
</comment>
<keyword evidence="1" id="KW-0238">DNA-binding</keyword>
<sequence length="366" mass="40004">MTSREMLLDAHWSRFEAWCSAWGRSALPASPETIDEFLELFPGSRSQQRLRRQAIARAHAAAGESSPVTPAATPTVWHEDPKLADVERALAEIPKYRHPVGLRGRRDAFLIVLTGYLRLSRSQARSVSVDDIELTSILKIRGRVIPIGNKPVTCMACAVTRWLRVVGNSYRGHRRETYQLLDPTRADLEDHDCHVEVEEDWRVADQLLLPLDAHGWARPGVPLSKGAITRVLPARRRASGFVEMVGPRTRRATRFNKLTVAETYKAAGELEEKVAAAAARAAEAVAQARRLGLDIDGLLVPVPDEEDDNEGPGDASLAAGLARPVGVNGCCPNRGSSLERSPGSSSHFELRPKTGRTSPTASSVAV</sequence>
<accession>A0ABP8W6Q2</accession>
<proteinExistence type="predicted"/>
<evidence type="ECO:0000256" key="2">
    <source>
        <dbReference type="SAM" id="MobiDB-lite"/>
    </source>
</evidence>
<evidence type="ECO:0008006" key="5">
    <source>
        <dbReference type="Google" id="ProtNLM"/>
    </source>
</evidence>
<keyword evidence="4" id="KW-1185">Reference proteome</keyword>
<dbReference type="Proteomes" id="UP001501295">
    <property type="component" value="Unassembled WGS sequence"/>
</dbReference>
<reference evidence="4" key="1">
    <citation type="journal article" date="2019" name="Int. J. Syst. Evol. Microbiol.">
        <title>The Global Catalogue of Microorganisms (GCM) 10K type strain sequencing project: providing services to taxonomists for standard genome sequencing and annotation.</title>
        <authorList>
            <consortium name="The Broad Institute Genomics Platform"/>
            <consortium name="The Broad Institute Genome Sequencing Center for Infectious Disease"/>
            <person name="Wu L."/>
            <person name="Ma J."/>
        </authorList>
    </citation>
    <scope>NUCLEOTIDE SEQUENCE [LARGE SCALE GENOMIC DNA]</scope>
    <source>
        <strain evidence="4">JCM 18956</strain>
    </source>
</reference>
<dbReference type="EMBL" id="BAABLM010000007">
    <property type="protein sequence ID" value="GAA4682141.1"/>
    <property type="molecule type" value="Genomic_DNA"/>
</dbReference>
<feature type="compositionally biased region" description="Polar residues" evidence="2">
    <location>
        <begin position="355"/>
        <end position="366"/>
    </location>
</feature>
<name>A0ABP8W6Q2_9MICO</name>
<dbReference type="SUPFAM" id="SSF47823">
    <property type="entry name" value="lambda integrase-like, N-terminal domain"/>
    <property type="match status" value="1"/>
</dbReference>
<dbReference type="InterPro" id="IPR010998">
    <property type="entry name" value="Integrase_recombinase_N"/>
</dbReference>